<dbReference type="AlphaFoldDB" id="A0A6G4V4U1"/>
<protein>
    <recommendedName>
        <fullName evidence="4">Pyridoxamine 5'-phosphate oxidase</fullName>
    </recommendedName>
</protein>
<organism evidence="2 3">
    <name type="scientific">Streptomyces scabichelini</name>
    <dbReference type="NCBI Taxonomy" id="2711217"/>
    <lineage>
        <taxon>Bacteria</taxon>
        <taxon>Bacillati</taxon>
        <taxon>Actinomycetota</taxon>
        <taxon>Actinomycetes</taxon>
        <taxon>Kitasatosporales</taxon>
        <taxon>Streptomycetaceae</taxon>
        <taxon>Streptomyces</taxon>
    </lineage>
</organism>
<dbReference type="EMBL" id="JAAKZY010000039">
    <property type="protein sequence ID" value="NGO08880.1"/>
    <property type="molecule type" value="Genomic_DNA"/>
</dbReference>
<dbReference type="InterPro" id="IPR012349">
    <property type="entry name" value="Split_barrel_FMN-bd"/>
</dbReference>
<dbReference type="SUPFAM" id="SSF50475">
    <property type="entry name" value="FMN-binding split barrel"/>
    <property type="match status" value="1"/>
</dbReference>
<evidence type="ECO:0000313" key="2">
    <source>
        <dbReference type="EMBL" id="NGO08880.1"/>
    </source>
</evidence>
<dbReference type="Gene3D" id="2.30.110.10">
    <property type="entry name" value="Electron Transport, Fmn-binding Protein, Chain A"/>
    <property type="match status" value="1"/>
</dbReference>
<dbReference type="RefSeq" id="WP_165259242.1">
    <property type="nucleotide sequence ID" value="NZ_JAAKZY010000039.1"/>
</dbReference>
<evidence type="ECO:0000256" key="1">
    <source>
        <dbReference type="SAM" id="MobiDB-lite"/>
    </source>
</evidence>
<reference evidence="2 3" key="1">
    <citation type="submission" date="2020-02" db="EMBL/GenBank/DDBJ databases">
        <title>Whole-genome analyses of novel actinobacteria.</title>
        <authorList>
            <person name="Sahin N."/>
            <person name="Gencbay T."/>
        </authorList>
    </citation>
    <scope>NUCLEOTIDE SEQUENCE [LARGE SCALE GENOMIC DNA]</scope>
    <source>
        <strain evidence="2 3">HC44</strain>
    </source>
</reference>
<evidence type="ECO:0000313" key="3">
    <source>
        <dbReference type="Proteomes" id="UP000472335"/>
    </source>
</evidence>
<comment type="caution">
    <text evidence="2">The sequence shown here is derived from an EMBL/GenBank/DDBJ whole genome shotgun (WGS) entry which is preliminary data.</text>
</comment>
<gene>
    <name evidence="2" type="ORF">G5C60_15030</name>
</gene>
<sequence>MDHRQLSERECHDVLACTPAARLAVTRRGQPHIELVALIHLDGEPVALLPESSEIRHDLSAVVSPRRPVVLQCDDLTDLPRSALSVTVTARPRWVVSLPGIRACRRTAAAHGFALSPDTWFLALTRPQLTGHRIPLGHRTGAPEAGGDTAYPSGPFAAQARGHSGG</sequence>
<feature type="region of interest" description="Disordered" evidence="1">
    <location>
        <begin position="139"/>
        <end position="166"/>
    </location>
</feature>
<proteinExistence type="predicted"/>
<dbReference type="Proteomes" id="UP000472335">
    <property type="component" value="Unassembled WGS sequence"/>
</dbReference>
<evidence type="ECO:0008006" key="4">
    <source>
        <dbReference type="Google" id="ProtNLM"/>
    </source>
</evidence>
<name>A0A6G4V4U1_9ACTN</name>
<keyword evidence="3" id="KW-1185">Reference proteome</keyword>
<accession>A0A6G4V4U1</accession>